<name>A0A9X4BHF7_9GAMM</name>
<proteinExistence type="inferred from homology"/>
<feature type="transmembrane region" description="Helical" evidence="7">
    <location>
        <begin position="80"/>
        <end position="105"/>
    </location>
</feature>
<evidence type="ECO:0000256" key="1">
    <source>
        <dbReference type="ARBA" id="ARBA00001947"/>
    </source>
</evidence>
<keyword evidence="6 7" id="KW-0472">Membrane</keyword>
<evidence type="ECO:0000256" key="7">
    <source>
        <dbReference type="SAM" id="Phobius"/>
    </source>
</evidence>
<evidence type="ECO:0000259" key="8">
    <source>
        <dbReference type="Pfam" id="PF02163"/>
    </source>
</evidence>
<sequence>MGVLLVIALVSAAIVVHELGHYAGARLAGMTVLIVNVLGLEAHAQRRGWRMLLPRRRLTGISGYVFASPSPNRPMRPQMLVLIAGGPAANFLIAAACGIVGWLVFPGPEGRLLLAFATLNAGFCVVNLIPRQTPMPSDGLSLYTWLRGVDENAPDLAFTRILARSIAGQTADEIAGDELAALDSLPAQFPIISLWFRFRADQNRGDWQSAVAHADTLGALVKALDPAVRTAISEFLALFRMELAFSRAMLTGDAAWLENGRLTPKLLKSSPWLLPRCEALKATLRGDERRCAELLEISRRYADNSVEAAVGRSEARLREYVATSRKS</sequence>
<keyword evidence="4 7" id="KW-0812">Transmembrane</keyword>
<dbReference type="InterPro" id="IPR008915">
    <property type="entry name" value="Peptidase_M50"/>
</dbReference>
<feature type="domain" description="Peptidase M50" evidence="8">
    <location>
        <begin position="7"/>
        <end position="196"/>
    </location>
</feature>
<dbReference type="EMBL" id="JAOVZO020000008">
    <property type="protein sequence ID" value="MDC8012343.1"/>
    <property type="molecule type" value="Genomic_DNA"/>
</dbReference>
<comment type="similarity">
    <text evidence="3">Belongs to the peptidase M50B family.</text>
</comment>
<evidence type="ECO:0000256" key="5">
    <source>
        <dbReference type="ARBA" id="ARBA00022989"/>
    </source>
</evidence>
<keyword evidence="10" id="KW-1185">Reference proteome</keyword>
<accession>A0A9X4BHF7</accession>
<dbReference type="RefSeq" id="WP_263543836.1">
    <property type="nucleotide sequence ID" value="NZ_JAOVZO020000008.1"/>
</dbReference>
<keyword evidence="5 7" id="KW-1133">Transmembrane helix</keyword>
<gene>
    <name evidence="9" type="ORF">OD750_007255</name>
</gene>
<feature type="transmembrane region" description="Helical" evidence="7">
    <location>
        <begin position="23"/>
        <end position="42"/>
    </location>
</feature>
<evidence type="ECO:0000256" key="3">
    <source>
        <dbReference type="ARBA" id="ARBA00007931"/>
    </source>
</evidence>
<organism evidence="9 10">
    <name type="scientific">Tahibacter soli</name>
    <dbReference type="NCBI Taxonomy" id="2983605"/>
    <lineage>
        <taxon>Bacteria</taxon>
        <taxon>Pseudomonadati</taxon>
        <taxon>Pseudomonadota</taxon>
        <taxon>Gammaproteobacteria</taxon>
        <taxon>Lysobacterales</taxon>
        <taxon>Rhodanobacteraceae</taxon>
        <taxon>Tahibacter</taxon>
    </lineage>
</organism>
<evidence type="ECO:0000256" key="2">
    <source>
        <dbReference type="ARBA" id="ARBA00004141"/>
    </source>
</evidence>
<dbReference type="Proteomes" id="UP001139971">
    <property type="component" value="Unassembled WGS sequence"/>
</dbReference>
<dbReference type="GO" id="GO:0006508">
    <property type="term" value="P:proteolysis"/>
    <property type="evidence" value="ECO:0007669"/>
    <property type="project" value="InterPro"/>
</dbReference>
<comment type="cofactor">
    <cofactor evidence="1">
        <name>Zn(2+)</name>
        <dbReference type="ChEBI" id="CHEBI:29105"/>
    </cofactor>
</comment>
<dbReference type="CDD" id="cd05709">
    <property type="entry name" value="S2P-M50"/>
    <property type="match status" value="1"/>
</dbReference>
<protein>
    <submittedName>
        <fullName evidence="9">M50 family metallopeptidase</fullName>
    </submittedName>
</protein>
<feature type="transmembrane region" description="Helical" evidence="7">
    <location>
        <begin position="111"/>
        <end position="129"/>
    </location>
</feature>
<dbReference type="Pfam" id="PF02163">
    <property type="entry name" value="Peptidase_M50"/>
    <property type="match status" value="1"/>
</dbReference>
<dbReference type="AlphaFoldDB" id="A0A9X4BHF7"/>
<comment type="caution">
    <text evidence="9">The sequence shown here is derived from an EMBL/GenBank/DDBJ whole genome shotgun (WGS) entry which is preliminary data.</text>
</comment>
<reference evidence="9" key="1">
    <citation type="submission" date="2023-02" db="EMBL/GenBank/DDBJ databases">
        <title>Tahibacter soli sp. nov. isolated from soil.</title>
        <authorList>
            <person name="Baek J.H."/>
            <person name="Lee J.K."/>
            <person name="Choi D.G."/>
            <person name="Jeon C.O."/>
        </authorList>
    </citation>
    <scope>NUCLEOTIDE SEQUENCE</scope>
    <source>
        <strain evidence="9">BL</strain>
    </source>
</reference>
<evidence type="ECO:0000313" key="9">
    <source>
        <dbReference type="EMBL" id="MDC8012343.1"/>
    </source>
</evidence>
<evidence type="ECO:0000256" key="4">
    <source>
        <dbReference type="ARBA" id="ARBA00022692"/>
    </source>
</evidence>
<evidence type="ECO:0000256" key="6">
    <source>
        <dbReference type="ARBA" id="ARBA00023136"/>
    </source>
</evidence>
<evidence type="ECO:0000313" key="10">
    <source>
        <dbReference type="Proteomes" id="UP001139971"/>
    </source>
</evidence>
<comment type="subcellular location">
    <subcellularLocation>
        <location evidence="2">Membrane</location>
        <topology evidence="2">Multi-pass membrane protein</topology>
    </subcellularLocation>
</comment>
<dbReference type="GO" id="GO:0016020">
    <property type="term" value="C:membrane"/>
    <property type="evidence" value="ECO:0007669"/>
    <property type="project" value="UniProtKB-SubCell"/>
</dbReference>